<dbReference type="GO" id="GO:0005886">
    <property type="term" value="C:plasma membrane"/>
    <property type="evidence" value="ECO:0007669"/>
    <property type="project" value="UniProtKB-SubCell"/>
</dbReference>
<feature type="transmembrane region" description="Helical" evidence="7">
    <location>
        <begin position="139"/>
        <end position="157"/>
    </location>
</feature>
<keyword evidence="3" id="KW-1003">Cell membrane</keyword>
<comment type="subcellular location">
    <subcellularLocation>
        <location evidence="1 7">Cell membrane</location>
        <topology evidence="1 7">Multi-pass membrane protein</topology>
    </subcellularLocation>
</comment>
<evidence type="ECO:0000313" key="9">
    <source>
        <dbReference type="EMBL" id="OWZ82897.1"/>
    </source>
</evidence>
<dbReference type="AlphaFoldDB" id="A0A226BXR4"/>
<evidence type="ECO:0000256" key="1">
    <source>
        <dbReference type="ARBA" id="ARBA00004651"/>
    </source>
</evidence>
<dbReference type="PROSITE" id="PS50928">
    <property type="entry name" value="ABC_TM1"/>
    <property type="match status" value="1"/>
</dbReference>
<feature type="transmembrane region" description="Helical" evidence="7">
    <location>
        <begin position="26"/>
        <end position="46"/>
    </location>
</feature>
<evidence type="ECO:0000313" key="10">
    <source>
        <dbReference type="Proteomes" id="UP000214588"/>
    </source>
</evidence>
<feature type="transmembrane region" description="Helical" evidence="7">
    <location>
        <begin position="194"/>
        <end position="213"/>
    </location>
</feature>
<dbReference type="EMBL" id="NIQC01000034">
    <property type="protein sequence ID" value="OWZ82897.1"/>
    <property type="molecule type" value="Genomic_DNA"/>
</dbReference>
<evidence type="ECO:0000256" key="5">
    <source>
        <dbReference type="ARBA" id="ARBA00022989"/>
    </source>
</evidence>
<comment type="caution">
    <text evidence="9">The sequence shown here is derived from an EMBL/GenBank/DDBJ whole genome shotgun (WGS) entry which is preliminary data.</text>
</comment>
<feature type="domain" description="ABC transmembrane type-1" evidence="8">
    <location>
        <begin position="78"/>
        <end position="257"/>
    </location>
</feature>
<proteinExistence type="inferred from homology"/>
<keyword evidence="2 7" id="KW-0813">Transport</keyword>
<feature type="transmembrane region" description="Helical" evidence="7">
    <location>
        <begin position="233"/>
        <end position="258"/>
    </location>
</feature>
<evidence type="ECO:0000256" key="3">
    <source>
        <dbReference type="ARBA" id="ARBA00022475"/>
    </source>
</evidence>
<keyword evidence="10" id="KW-1185">Reference proteome</keyword>
<reference evidence="9 10" key="1">
    <citation type="submission" date="2017-06" db="EMBL/GenBank/DDBJ databases">
        <title>Draft Genome Sequence of Natranaerobius trueperi halophilic, alkalithermophilic bacteria from soda lakes.</title>
        <authorList>
            <person name="Zhao B."/>
        </authorList>
    </citation>
    <scope>NUCLEOTIDE SEQUENCE [LARGE SCALE GENOMIC DNA]</scope>
    <source>
        <strain evidence="9 10">DSM 18760</strain>
    </source>
</reference>
<organism evidence="9 10">
    <name type="scientific">Natranaerobius trueperi</name>
    <dbReference type="NCBI Taxonomy" id="759412"/>
    <lineage>
        <taxon>Bacteria</taxon>
        <taxon>Bacillati</taxon>
        <taxon>Bacillota</taxon>
        <taxon>Clostridia</taxon>
        <taxon>Natranaerobiales</taxon>
        <taxon>Natranaerobiaceae</taxon>
        <taxon>Natranaerobius</taxon>
    </lineage>
</organism>
<name>A0A226BXR4_9FIRM</name>
<dbReference type="SUPFAM" id="SSF161098">
    <property type="entry name" value="MetI-like"/>
    <property type="match status" value="1"/>
</dbReference>
<keyword evidence="6 7" id="KW-0472">Membrane</keyword>
<dbReference type="OrthoDB" id="9796361at2"/>
<dbReference type="CDD" id="cd06261">
    <property type="entry name" value="TM_PBP2"/>
    <property type="match status" value="1"/>
</dbReference>
<dbReference type="Gene3D" id="1.10.3720.10">
    <property type="entry name" value="MetI-like"/>
    <property type="match status" value="1"/>
</dbReference>
<dbReference type="InterPro" id="IPR035906">
    <property type="entry name" value="MetI-like_sf"/>
</dbReference>
<dbReference type="InterPro" id="IPR000515">
    <property type="entry name" value="MetI-like"/>
</dbReference>
<evidence type="ECO:0000256" key="7">
    <source>
        <dbReference type="RuleBase" id="RU363032"/>
    </source>
</evidence>
<dbReference type="GO" id="GO:0055085">
    <property type="term" value="P:transmembrane transport"/>
    <property type="evidence" value="ECO:0007669"/>
    <property type="project" value="InterPro"/>
</dbReference>
<feature type="transmembrane region" description="Helical" evidence="7">
    <location>
        <begin position="113"/>
        <end position="133"/>
    </location>
</feature>
<evidence type="ECO:0000256" key="4">
    <source>
        <dbReference type="ARBA" id="ARBA00022692"/>
    </source>
</evidence>
<dbReference type="PANTHER" id="PTHR30151:SF0">
    <property type="entry name" value="ABC TRANSPORTER PERMEASE PROTEIN MJ0413-RELATED"/>
    <property type="match status" value="1"/>
</dbReference>
<dbReference type="RefSeq" id="WP_089024378.1">
    <property type="nucleotide sequence ID" value="NZ_NIQC01000034.1"/>
</dbReference>
<dbReference type="PANTHER" id="PTHR30151">
    <property type="entry name" value="ALKANE SULFONATE ABC TRANSPORTER-RELATED, MEMBRANE SUBUNIT"/>
    <property type="match status" value="1"/>
</dbReference>
<sequence length="273" mass="30751">MSIRKIQTNFNVNVPTLDLKPLLRRLLFFTILILLWEMVYRVNLVYEFRTITFFPSPLGVIEQLYNGFFGSKILLYATLTSFQRIIVGFIVSVLFGSILGILTGKWKLIDETLGSLITVLQTIPSIVWLPIALMMFQTSNIAIIFVVALGGTWAMALNTRMGIRNVDPLLIKAARVMGYEGFELISKVMLKASVPYLITGTRLAWAFGWRALMAAELLGTGGLGRTLMDAQDFFNFDLVIAIMVIISTTGLIVEHLIFKTLEEKVMTRWGLEI</sequence>
<gene>
    <name evidence="9" type="ORF">CDO51_11485</name>
</gene>
<feature type="transmembrane region" description="Helical" evidence="7">
    <location>
        <begin position="73"/>
        <end position="101"/>
    </location>
</feature>
<evidence type="ECO:0000256" key="2">
    <source>
        <dbReference type="ARBA" id="ARBA00022448"/>
    </source>
</evidence>
<keyword evidence="4 7" id="KW-0812">Transmembrane</keyword>
<dbReference type="Pfam" id="PF00528">
    <property type="entry name" value="BPD_transp_1"/>
    <property type="match status" value="1"/>
</dbReference>
<comment type="similarity">
    <text evidence="7">Belongs to the binding-protein-dependent transport system permease family.</text>
</comment>
<keyword evidence="5 7" id="KW-1133">Transmembrane helix</keyword>
<evidence type="ECO:0000259" key="8">
    <source>
        <dbReference type="PROSITE" id="PS50928"/>
    </source>
</evidence>
<evidence type="ECO:0000256" key="6">
    <source>
        <dbReference type="ARBA" id="ARBA00023136"/>
    </source>
</evidence>
<dbReference type="Proteomes" id="UP000214588">
    <property type="component" value="Unassembled WGS sequence"/>
</dbReference>
<accession>A0A226BXR4</accession>
<protein>
    <submittedName>
        <fullName evidence="9">ABC transporter permease</fullName>
    </submittedName>
</protein>